<feature type="compositionally biased region" description="Low complexity" evidence="1">
    <location>
        <begin position="120"/>
        <end position="133"/>
    </location>
</feature>
<sequence length="232" mass="24681">MTGQLHPAPTLRRTSKLLAHLRIATTREDLKPPTAERDRPPQSKSAKATRAITESIGKRKGRERVVNFVKVVLREEVFPRASENLDIAHIGDGAGRETGERVVSGDEASDGPKSVGVNQRGTRTSDSGSSSGSEVRYASPSPEHGAPKPKPGEVSRRMRKTRRGGDLSSVMGGPFGRGRGGVRGGSSSVGDGSGSGSLDTSPSGCGGCWRSARPSRWWQNNDCERDELLDPA</sequence>
<evidence type="ECO:0000256" key="1">
    <source>
        <dbReference type="SAM" id="MobiDB-lite"/>
    </source>
</evidence>
<dbReference type="Proteomes" id="UP001221757">
    <property type="component" value="Unassembled WGS sequence"/>
</dbReference>
<feature type="compositionally biased region" description="Low complexity" evidence="1">
    <location>
        <begin position="185"/>
        <end position="203"/>
    </location>
</feature>
<feature type="compositionally biased region" description="Basic and acidic residues" evidence="1">
    <location>
        <begin position="25"/>
        <end position="41"/>
    </location>
</feature>
<evidence type="ECO:0000313" key="2">
    <source>
        <dbReference type="EMBL" id="KAJ7656696.1"/>
    </source>
</evidence>
<dbReference type="AlphaFoldDB" id="A0AAD7CPN2"/>
<feature type="region of interest" description="Disordered" evidence="1">
    <location>
        <begin position="81"/>
        <end position="214"/>
    </location>
</feature>
<name>A0AAD7CPN2_MYCRO</name>
<proteinExistence type="predicted"/>
<comment type="caution">
    <text evidence="2">The sequence shown here is derived from an EMBL/GenBank/DDBJ whole genome shotgun (WGS) entry which is preliminary data.</text>
</comment>
<feature type="compositionally biased region" description="Basic and acidic residues" evidence="1">
    <location>
        <begin position="94"/>
        <end position="104"/>
    </location>
</feature>
<protein>
    <submittedName>
        <fullName evidence="2">Uncharacterized protein</fullName>
    </submittedName>
</protein>
<feature type="compositionally biased region" description="Gly residues" evidence="1">
    <location>
        <begin position="173"/>
        <end position="184"/>
    </location>
</feature>
<accession>A0AAD7CPN2</accession>
<gene>
    <name evidence="2" type="ORF">B0H17DRAFT_1185859</name>
</gene>
<keyword evidence="3" id="KW-1185">Reference proteome</keyword>
<feature type="region of interest" description="Disordered" evidence="1">
    <location>
        <begin position="24"/>
        <end position="60"/>
    </location>
</feature>
<organism evidence="2 3">
    <name type="scientific">Mycena rosella</name>
    <name type="common">Pink bonnet</name>
    <name type="synonym">Agaricus rosellus</name>
    <dbReference type="NCBI Taxonomy" id="1033263"/>
    <lineage>
        <taxon>Eukaryota</taxon>
        <taxon>Fungi</taxon>
        <taxon>Dikarya</taxon>
        <taxon>Basidiomycota</taxon>
        <taxon>Agaricomycotina</taxon>
        <taxon>Agaricomycetes</taxon>
        <taxon>Agaricomycetidae</taxon>
        <taxon>Agaricales</taxon>
        <taxon>Marasmiineae</taxon>
        <taxon>Mycenaceae</taxon>
        <taxon>Mycena</taxon>
    </lineage>
</organism>
<evidence type="ECO:0000313" key="3">
    <source>
        <dbReference type="Proteomes" id="UP001221757"/>
    </source>
</evidence>
<dbReference type="EMBL" id="JARKIE010000296">
    <property type="protein sequence ID" value="KAJ7656696.1"/>
    <property type="molecule type" value="Genomic_DNA"/>
</dbReference>
<reference evidence="2" key="1">
    <citation type="submission" date="2023-03" db="EMBL/GenBank/DDBJ databases">
        <title>Massive genome expansion in bonnet fungi (Mycena s.s.) driven by repeated elements and novel gene families across ecological guilds.</title>
        <authorList>
            <consortium name="Lawrence Berkeley National Laboratory"/>
            <person name="Harder C.B."/>
            <person name="Miyauchi S."/>
            <person name="Viragh M."/>
            <person name="Kuo A."/>
            <person name="Thoen E."/>
            <person name="Andreopoulos B."/>
            <person name="Lu D."/>
            <person name="Skrede I."/>
            <person name="Drula E."/>
            <person name="Henrissat B."/>
            <person name="Morin E."/>
            <person name="Kohler A."/>
            <person name="Barry K."/>
            <person name="LaButti K."/>
            <person name="Morin E."/>
            <person name="Salamov A."/>
            <person name="Lipzen A."/>
            <person name="Mereny Z."/>
            <person name="Hegedus B."/>
            <person name="Baldrian P."/>
            <person name="Stursova M."/>
            <person name="Weitz H."/>
            <person name="Taylor A."/>
            <person name="Grigoriev I.V."/>
            <person name="Nagy L.G."/>
            <person name="Martin F."/>
            <person name="Kauserud H."/>
        </authorList>
    </citation>
    <scope>NUCLEOTIDE SEQUENCE</scope>
    <source>
        <strain evidence="2">CBHHK067</strain>
    </source>
</reference>